<dbReference type="Gene3D" id="3.40.50.300">
    <property type="entry name" value="P-loop containing nucleotide triphosphate hydrolases"/>
    <property type="match status" value="1"/>
</dbReference>
<gene>
    <name evidence="1" type="ORF">ACFOND_00380</name>
</gene>
<dbReference type="InterPro" id="IPR052922">
    <property type="entry name" value="Cytidylate_Kinase-2"/>
</dbReference>
<dbReference type="SUPFAM" id="SSF52540">
    <property type="entry name" value="P-loop containing nucleoside triphosphate hydrolases"/>
    <property type="match status" value="1"/>
</dbReference>
<reference evidence="2" key="1">
    <citation type="journal article" date="2019" name="Int. J. Syst. Evol. Microbiol.">
        <title>The Global Catalogue of Microorganisms (GCM) 10K type strain sequencing project: providing services to taxonomists for standard genome sequencing and annotation.</title>
        <authorList>
            <consortium name="The Broad Institute Genomics Platform"/>
            <consortium name="The Broad Institute Genome Sequencing Center for Infectious Disease"/>
            <person name="Wu L."/>
            <person name="Ma J."/>
        </authorList>
    </citation>
    <scope>NUCLEOTIDE SEQUENCE [LARGE SCALE GENOMIC DNA]</scope>
    <source>
        <strain evidence="2">CECT 8288</strain>
    </source>
</reference>
<dbReference type="Proteomes" id="UP001595710">
    <property type="component" value="Unassembled WGS sequence"/>
</dbReference>
<dbReference type="EMBL" id="JBHRYN010000002">
    <property type="protein sequence ID" value="MFC3700077.1"/>
    <property type="molecule type" value="Genomic_DNA"/>
</dbReference>
<dbReference type="GO" id="GO:0016301">
    <property type="term" value="F:kinase activity"/>
    <property type="evidence" value="ECO:0007669"/>
    <property type="project" value="UniProtKB-KW"/>
</dbReference>
<dbReference type="PANTHER" id="PTHR37816">
    <property type="entry name" value="YALI0E33011P"/>
    <property type="match status" value="1"/>
</dbReference>
<keyword evidence="1" id="KW-0808">Transferase</keyword>
<proteinExistence type="predicted"/>
<dbReference type="RefSeq" id="WP_290282918.1">
    <property type="nucleotide sequence ID" value="NZ_JAUFQI010000001.1"/>
</dbReference>
<dbReference type="PANTHER" id="PTHR37816:SF1">
    <property type="entry name" value="TOXIN"/>
    <property type="match status" value="1"/>
</dbReference>
<evidence type="ECO:0000313" key="2">
    <source>
        <dbReference type="Proteomes" id="UP001595710"/>
    </source>
</evidence>
<evidence type="ECO:0000313" key="1">
    <source>
        <dbReference type="EMBL" id="MFC3700077.1"/>
    </source>
</evidence>
<accession>A0ABV7WLV5</accession>
<organism evidence="1 2">
    <name type="scientific">Reinekea marina</name>
    <dbReference type="NCBI Taxonomy" id="1310421"/>
    <lineage>
        <taxon>Bacteria</taxon>
        <taxon>Pseudomonadati</taxon>
        <taxon>Pseudomonadota</taxon>
        <taxon>Gammaproteobacteria</taxon>
        <taxon>Oceanospirillales</taxon>
        <taxon>Saccharospirillaceae</taxon>
        <taxon>Reinekea</taxon>
    </lineage>
</organism>
<keyword evidence="1" id="KW-0418">Kinase</keyword>
<comment type="caution">
    <text evidence="1">The sequence shown here is derived from an EMBL/GenBank/DDBJ whole genome shotgun (WGS) entry which is preliminary data.</text>
</comment>
<protein>
    <submittedName>
        <fullName evidence="1">Adenylate kinase</fullName>
    </submittedName>
</protein>
<keyword evidence="2" id="KW-1185">Reference proteome</keyword>
<dbReference type="InterPro" id="IPR027417">
    <property type="entry name" value="P-loop_NTPase"/>
</dbReference>
<sequence>MKRINVIGTTGSGKSTFSKRLSEKLGAPYLQMDEIFWKPNWQEPSDEEFFANLNKATDQPMWVLDGNFTRTNHIKWPKVDTVIWIDLPFFTSFSQLLKRTILRSVSKKELWPGTGNRESIKKSFFSTDSILVWFLKTYWKNKKRYTKLEQIGKEQNFEFIRLGSRKEIEQFLREVK</sequence>
<name>A0ABV7WLV5_9GAMM</name>